<dbReference type="Pfam" id="PF02515">
    <property type="entry name" value="CoA_transf_3"/>
    <property type="match status" value="1"/>
</dbReference>
<evidence type="ECO:0000313" key="1">
    <source>
        <dbReference type="EMBL" id="RNL62778.1"/>
    </source>
</evidence>
<reference evidence="1 2" key="1">
    <citation type="submission" date="2018-11" db="EMBL/GenBank/DDBJ databases">
        <authorList>
            <person name="Li F."/>
        </authorList>
    </citation>
    <scope>NUCLEOTIDE SEQUENCE [LARGE SCALE GENOMIC DNA]</scope>
    <source>
        <strain evidence="1 2">Gsoil 097</strain>
    </source>
</reference>
<dbReference type="InterPro" id="IPR003673">
    <property type="entry name" value="CoA-Trfase_fam_III"/>
</dbReference>
<dbReference type="InterPro" id="IPR023606">
    <property type="entry name" value="CoA-Trfase_III_dom_1_sf"/>
</dbReference>
<dbReference type="AlphaFoldDB" id="A0A3N0CH65"/>
<dbReference type="InterPro" id="IPR036291">
    <property type="entry name" value="NAD(P)-bd_dom_sf"/>
</dbReference>
<dbReference type="SUPFAM" id="SSF51735">
    <property type="entry name" value="NAD(P)-binding Rossmann-fold domains"/>
    <property type="match status" value="1"/>
</dbReference>
<dbReference type="EMBL" id="RJSE01000007">
    <property type="protein sequence ID" value="RNL62778.1"/>
    <property type="molecule type" value="Genomic_DNA"/>
</dbReference>
<dbReference type="InterPro" id="IPR051397">
    <property type="entry name" value="Zn-ADH-like_protein"/>
</dbReference>
<keyword evidence="2" id="KW-1185">Reference proteome</keyword>
<dbReference type="Proteomes" id="UP000267128">
    <property type="component" value="Unassembled WGS sequence"/>
</dbReference>
<dbReference type="Gene3D" id="3.40.50.980">
    <property type="match status" value="1"/>
</dbReference>
<dbReference type="SUPFAM" id="SSF56801">
    <property type="entry name" value="Acetyl-CoA synthetase-like"/>
    <property type="match status" value="1"/>
</dbReference>
<dbReference type="SUPFAM" id="SSF89796">
    <property type="entry name" value="CoA-transferase family III (CaiB/BaiF)"/>
    <property type="match status" value="1"/>
</dbReference>
<sequence>MRDDPAGEAAVATRGSLLASSAARVPDDPAFVCGDERLSYADLDATVNRLAHTLAGQGLRAETADAIVEGFLPGGVERLGIGPEDVLARNPRIVYGRSYDDFADAVEAHTGGSGRDLVLDSVAGDVFDRSLDVLAPFGRLVTIGASSEQAPARLKLPGLWARSGSVGGVHIGNLLASRIDVLEAAWARLVALLEAGGLIVDVGLVLDPAVINQSFEALHDRAVDGRVVVDLTQGAPTRD</sequence>
<dbReference type="Gene3D" id="3.90.180.10">
    <property type="entry name" value="Medium-chain alcohol dehydrogenases, catalytic domain"/>
    <property type="match status" value="1"/>
</dbReference>
<organism evidence="1 2">
    <name type="scientific">Nocardioides marmoriginsengisoli</name>
    <dbReference type="NCBI Taxonomy" id="661483"/>
    <lineage>
        <taxon>Bacteria</taxon>
        <taxon>Bacillati</taxon>
        <taxon>Actinomycetota</taxon>
        <taxon>Actinomycetes</taxon>
        <taxon>Propionibacteriales</taxon>
        <taxon>Nocardioidaceae</taxon>
        <taxon>Nocardioides</taxon>
    </lineage>
</organism>
<protein>
    <submittedName>
        <fullName evidence="1">Uncharacterized protein</fullName>
    </submittedName>
</protein>
<comment type="caution">
    <text evidence="1">The sequence shown here is derived from an EMBL/GenBank/DDBJ whole genome shotgun (WGS) entry which is preliminary data.</text>
</comment>
<name>A0A3N0CH65_9ACTN</name>
<proteinExistence type="predicted"/>
<accession>A0A3N0CH65</accession>
<dbReference type="PANTHER" id="PTHR43677">
    <property type="entry name" value="SHORT-CHAIN DEHYDROGENASE/REDUCTASE"/>
    <property type="match status" value="1"/>
</dbReference>
<evidence type="ECO:0000313" key="2">
    <source>
        <dbReference type="Proteomes" id="UP000267128"/>
    </source>
</evidence>
<dbReference type="GO" id="GO:0016491">
    <property type="term" value="F:oxidoreductase activity"/>
    <property type="evidence" value="ECO:0007669"/>
    <property type="project" value="TreeGrafter"/>
</dbReference>
<dbReference type="Pfam" id="PF13602">
    <property type="entry name" value="ADH_zinc_N_2"/>
    <property type="match status" value="1"/>
</dbReference>
<dbReference type="PANTHER" id="PTHR43677:SF4">
    <property type="entry name" value="QUINONE OXIDOREDUCTASE-LIKE PROTEIN 2"/>
    <property type="match status" value="1"/>
</dbReference>
<gene>
    <name evidence="1" type="ORF">EFK50_13605</name>
</gene>